<proteinExistence type="predicted"/>
<organism evidence="1 2">
    <name type="scientific">Phrynocephalus forsythii</name>
    <dbReference type="NCBI Taxonomy" id="171643"/>
    <lineage>
        <taxon>Eukaryota</taxon>
        <taxon>Metazoa</taxon>
        <taxon>Chordata</taxon>
        <taxon>Craniata</taxon>
        <taxon>Vertebrata</taxon>
        <taxon>Euteleostomi</taxon>
        <taxon>Lepidosauria</taxon>
        <taxon>Squamata</taxon>
        <taxon>Bifurcata</taxon>
        <taxon>Unidentata</taxon>
        <taxon>Episquamata</taxon>
        <taxon>Toxicofera</taxon>
        <taxon>Iguania</taxon>
        <taxon>Acrodonta</taxon>
        <taxon>Agamidae</taxon>
        <taxon>Agaminae</taxon>
        <taxon>Phrynocephalus</taxon>
    </lineage>
</organism>
<dbReference type="Proteomes" id="UP001142489">
    <property type="component" value="Unassembled WGS sequence"/>
</dbReference>
<comment type="caution">
    <text evidence="1">The sequence shown here is derived from an EMBL/GenBank/DDBJ whole genome shotgun (WGS) entry which is preliminary data.</text>
</comment>
<dbReference type="AlphaFoldDB" id="A0A9Q0XFJ6"/>
<dbReference type="OrthoDB" id="10068174at2759"/>
<sequence length="115" mass="13154">MVTGWGVQIQSSNRRVVYYTNKQGETHSLSLLHLTVQIWKGCYTQHVFLRAVHVASCHNDLADSSLSRHSQEWSLHQELFVELCHSWGMPAVDVFASRKNAKFLCTVLIIVIVLF</sequence>
<reference evidence="1" key="1">
    <citation type="journal article" date="2023" name="DNA Res.">
        <title>Chromosome-level genome assembly of Phrynocephalus forsythii using third-generation DNA sequencing and Hi-C analysis.</title>
        <authorList>
            <person name="Qi Y."/>
            <person name="Zhao W."/>
            <person name="Zhao Y."/>
            <person name="Niu C."/>
            <person name="Cao S."/>
            <person name="Zhang Y."/>
        </authorList>
    </citation>
    <scope>NUCLEOTIDE SEQUENCE</scope>
    <source>
        <tissue evidence="1">Muscle</tissue>
    </source>
</reference>
<gene>
    <name evidence="1" type="ORF">JRQ81_006730</name>
</gene>
<dbReference type="EMBL" id="JAPFRF010000014">
    <property type="protein sequence ID" value="KAJ7311127.1"/>
    <property type="molecule type" value="Genomic_DNA"/>
</dbReference>
<name>A0A9Q0XFJ6_9SAUR</name>
<evidence type="ECO:0000313" key="2">
    <source>
        <dbReference type="Proteomes" id="UP001142489"/>
    </source>
</evidence>
<protein>
    <submittedName>
        <fullName evidence="1">Uncharacterized protein</fullName>
    </submittedName>
</protein>
<keyword evidence="2" id="KW-1185">Reference proteome</keyword>
<accession>A0A9Q0XFJ6</accession>
<evidence type="ECO:0000313" key="1">
    <source>
        <dbReference type="EMBL" id="KAJ7311127.1"/>
    </source>
</evidence>